<accession>A0ABR8MVL2</accession>
<proteinExistence type="predicted"/>
<keyword evidence="1" id="KW-0732">Signal</keyword>
<organism evidence="2 3">
    <name type="scientific">Paenibacillus terricola</name>
    <dbReference type="NCBI Taxonomy" id="2763503"/>
    <lineage>
        <taxon>Bacteria</taxon>
        <taxon>Bacillati</taxon>
        <taxon>Bacillota</taxon>
        <taxon>Bacilli</taxon>
        <taxon>Bacillales</taxon>
        <taxon>Paenibacillaceae</taxon>
        <taxon>Paenibacillus</taxon>
    </lineage>
</organism>
<feature type="chain" id="PRO_5047170346" evidence="1">
    <location>
        <begin position="30"/>
        <end position="370"/>
    </location>
</feature>
<comment type="caution">
    <text evidence="2">The sequence shown here is derived from an EMBL/GenBank/DDBJ whole genome shotgun (WGS) entry which is preliminary data.</text>
</comment>
<reference evidence="2 3" key="1">
    <citation type="submission" date="2020-09" db="EMBL/GenBank/DDBJ databases">
        <title>Paenibacillus sp. strain PR3 16S rRNA gene Genome sequencing and assembly.</title>
        <authorList>
            <person name="Kim J."/>
        </authorList>
    </citation>
    <scope>NUCLEOTIDE SEQUENCE [LARGE SCALE GENOMIC DNA]</scope>
    <source>
        <strain evidence="2 3">PR3</strain>
    </source>
</reference>
<gene>
    <name evidence="2" type="ORF">H8B09_09775</name>
</gene>
<feature type="signal peptide" evidence="1">
    <location>
        <begin position="1"/>
        <end position="29"/>
    </location>
</feature>
<dbReference type="Proteomes" id="UP000609346">
    <property type="component" value="Unassembled WGS sequence"/>
</dbReference>
<dbReference type="InterPro" id="IPR008969">
    <property type="entry name" value="CarboxyPept-like_regulatory"/>
</dbReference>
<name>A0ABR8MVL2_9BACL</name>
<evidence type="ECO:0000313" key="2">
    <source>
        <dbReference type="EMBL" id="MBD3919042.1"/>
    </source>
</evidence>
<dbReference type="SUPFAM" id="SSF49464">
    <property type="entry name" value="Carboxypeptidase regulatory domain-like"/>
    <property type="match status" value="1"/>
</dbReference>
<sequence>MITKARLFVLFAAAAVLWLWTASHPEANAHAEVPRGRIELDQTSFVAKSWQSDGTHLTVIKGKLTYGEQPVANALLQVRPQGRNIVTREDGSFELLVDRSLIAYKPVSVVSVQDAMIAGKPIESEMADSILSASSMISVYHPIEVTKVATSETDASRVKVYARFIIEKNDKISFFQVDKYRISGKVEDANGSPVKDAIVWIDREIGEGFAKSTPTDRNGRYEMYYWPEEEETNLTVIVGTHRYTLPDGKVFILPRDTSVDIQIRLPKEGLIIDDKSPNLVCTTSAGAKYNGLLAGLDVPPGTPYSVTIPDRQGRFVLTVPKATWEKHPLFFETILTKFIAQDKVLRAGDELPIGLVKPGDQDPRLGHLPR</sequence>
<evidence type="ECO:0000313" key="3">
    <source>
        <dbReference type="Proteomes" id="UP000609346"/>
    </source>
</evidence>
<dbReference type="RefSeq" id="WP_191203315.1">
    <property type="nucleotide sequence ID" value="NZ_JACXZA010000002.1"/>
</dbReference>
<dbReference type="EMBL" id="JACXZA010000002">
    <property type="protein sequence ID" value="MBD3919042.1"/>
    <property type="molecule type" value="Genomic_DNA"/>
</dbReference>
<evidence type="ECO:0000256" key="1">
    <source>
        <dbReference type="SAM" id="SignalP"/>
    </source>
</evidence>
<keyword evidence="3" id="KW-1185">Reference proteome</keyword>
<protein>
    <submittedName>
        <fullName evidence="2">Carboxypeptidase regulatory-like domain-containing protein</fullName>
    </submittedName>
</protein>